<gene>
    <name evidence="3" type="ORF">CCMP2556_LOCUS40333</name>
</gene>
<comment type="caution">
    <text evidence="3">The sequence shown here is derived from an EMBL/GenBank/DDBJ whole genome shotgun (WGS) entry which is preliminary data.</text>
</comment>
<evidence type="ECO:0000313" key="3">
    <source>
        <dbReference type="EMBL" id="CAK9082587.1"/>
    </source>
</evidence>
<proteinExistence type="predicted"/>
<keyword evidence="2" id="KW-0732">Signal</keyword>
<feature type="transmembrane region" description="Helical" evidence="1">
    <location>
        <begin position="177"/>
        <end position="198"/>
    </location>
</feature>
<feature type="signal peptide" evidence="2">
    <location>
        <begin position="1"/>
        <end position="28"/>
    </location>
</feature>
<feature type="transmembrane region" description="Helical" evidence="1">
    <location>
        <begin position="83"/>
        <end position="103"/>
    </location>
</feature>
<reference evidence="3 4" key="1">
    <citation type="submission" date="2024-02" db="EMBL/GenBank/DDBJ databases">
        <authorList>
            <person name="Chen Y."/>
            <person name="Shah S."/>
            <person name="Dougan E. K."/>
            <person name="Thang M."/>
            <person name="Chan C."/>
        </authorList>
    </citation>
    <scope>NUCLEOTIDE SEQUENCE [LARGE SCALE GENOMIC DNA]</scope>
</reference>
<keyword evidence="1" id="KW-1133">Transmembrane helix</keyword>
<keyword evidence="4" id="KW-1185">Reference proteome</keyword>
<dbReference type="EMBL" id="CAXAMN010023940">
    <property type="protein sequence ID" value="CAK9082587.1"/>
    <property type="molecule type" value="Genomic_DNA"/>
</dbReference>
<sequence>MIRGMATSIWGISLLWIYVCACSGEGSACPPTPPPVITTQVLIQTGINSSAVSQMPAKPANGTAEADQSDQTAKELPWSSLQIWLVMKAVMLLLLLLCAVACLGSLRQPDIFNLRVKDTMTYNALGLLSWIALLSASRTVWINKTIWIMACRFCSVVLAVALLEISMFPDPGSMDPLAFSEITSVLTVFVSLLLGFYLTSSVKRWSTCIDGFLNLFEVIRALQMQLHALGVGRGDIARVVRYGLVSSWLCARLQRIDNIASKKKKAVYSPFQGLRDAPDVFLSLTDEECEKLEGIDDPCPILWLWVALFLGRLASDGDIPPMASPTYGRMVMLANDAQVALKEIRMTTEVKIPYLYTHTLSAIVHLNNILCAINMGLTLGSCIGAALTSIDSRLTLYGIESYPTSTASQTLQLLLVQSLKCFFVPLLYQACLEICFCLYSAFGGETEEAMIPSDRMVKEWSNELAGLMDLAMHPPHWQAPAFKHSISHVPDIQRTKAQISQSAKKPMKV</sequence>
<evidence type="ECO:0000256" key="1">
    <source>
        <dbReference type="SAM" id="Phobius"/>
    </source>
</evidence>
<evidence type="ECO:0000256" key="2">
    <source>
        <dbReference type="SAM" id="SignalP"/>
    </source>
</evidence>
<feature type="chain" id="PRO_5045909869" evidence="2">
    <location>
        <begin position="29"/>
        <end position="509"/>
    </location>
</feature>
<evidence type="ECO:0000313" key="4">
    <source>
        <dbReference type="Proteomes" id="UP001642484"/>
    </source>
</evidence>
<keyword evidence="1" id="KW-0472">Membrane</keyword>
<protein>
    <submittedName>
        <fullName evidence="3">Uncharacterized protein</fullName>
    </submittedName>
</protein>
<keyword evidence="1" id="KW-0812">Transmembrane</keyword>
<feature type="transmembrane region" description="Helical" evidence="1">
    <location>
        <begin position="124"/>
        <end position="141"/>
    </location>
</feature>
<dbReference type="Proteomes" id="UP001642484">
    <property type="component" value="Unassembled WGS sequence"/>
</dbReference>
<organism evidence="3 4">
    <name type="scientific">Durusdinium trenchii</name>
    <dbReference type="NCBI Taxonomy" id="1381693"/>
    <lineage>
        <taxon>Eukaryota</taxon>
        <taxon>Sar</taxon>
        <taxon>Alveolata</taxon>
        <taxon>Dinophyceae</taxon>
        <taxon>Suessiales</taxon>
        <taxon>Symbiodiniaceae</taxon>
        <taxon>Durusdinium</taxon>
    </lineage>
</organism>
<accession>A0ABP0Q2T3</accession>
<feature type="transmembrane region" description="Helical" evidence="1">
    <location>
        <begin position="147"/>
        <end position="165"/>
    </location>
</feature>
<name>A0ABP0Q2T3_9DINO</name>